<evidence type="ECO:0000256" key="5">
    <source>
        <dbReference type="ARBA" id="ARBA00022801"/>
    </source>
</evidence>
<dbReference type="NCBIfam" id="TIGR00416">
    <property type="entry name" value="sms"/>
    <property type="match status" value="1"/>
</dbReference>
<dbReference type="PANTHER" id="PTHR32472">
    <property type="entry name" value="DNA REPAIR PROTEIN RADA"/>
    <property type="match status" value="1"/>
</dbReference>
<comment type="caution">
    <text evidence="15">The sequence shown here is derived from an EMBL/GenBank/DDBJ whole genome shotgun (WGS) entry which is preliminary data.</text>
</comment>
<dbReference type="GO" id="GO:0000725">
    <property type="term" value="P:recombinational repair"/>
    <property type="evidence" value="ECO:0007669"/>
    <property type="project" value="UniProtKB-UniRule"/>
</dbReference>
<evidence type="ECO:0000256" key="7">
    <source>
        <dbReference type="ARBA" id="ARBA00022840"/>
    </source>
</evidence>
<proteinExistence type="inferred from homology"/>
<dbReference type="GO" id="GO:0140664">
    <property type="term" value="F:ATP-dependent DNA damage sensor activity"/>
    <property type="evidence" value="ECO:0007669"/>
    <property type="project" value="InterPro"/>
</dbReference>
<gene>
    <name evidence="11" type="primary">radA</name>
    <name evidence="15" type="ORF">C7Y72_16245</name>
</gene>
<dbReference type="SMART" id="SM00382">
    <property type="entry name" value="AAA"/>
    <property type="match status" value="1"/>
</dbReference>
<evidence type="ECO:0000256" key="8">
    <source>
        <dbReference type="ARBA" id="ARBA00023016"/>
    </source>
</evidence>
<evidence type="ECO:0000256" key="13">
    <source>
        <dbReference type="RuleBase" id="RU003555"/>
    </source>
</evidence>
<dbReference type="Pfam" id="PF18073">
    <property type="entry name" value="Zn_ribbon_LapB"/>
    <property type="match status" value="1"/>
</dbReference>
<dbReference type="PANTHER" id="PTHR32472:SF10">
    <property type="entry name" value="DNA REPAIR PROTEIN RADA-LIKE PROTEIN"/>
    <property type="match status" value="1"/>
</dbReference>
<dbReference type="Pfam" id="PF13481">
    <property type="entry name" value="AAA_25"/>
    <property type="match status" value="1"/>
</dbReference>
<keyword evidence="16" id="KW-1185">Reference proteome</keyword>
<dbReference type="Proteomes" id="UP000240739">
    <property type="component" value="Unassembled WGS sequence"/>
</dbReference>
<dbReference type="GO" id="GO:0005829">
    <property type="term" value="C:cytosol"/>
    <property type="evidence" value="ECO:0007669"/>
    <property type="project" value="TreeGrafter"/>
</dbReference>
<dbReference type="GO" id="GO:0003684">
    <property type="term" value="F:damaged DNA binding"/>
    <property type="evidence" value="ECO:0007669"/>
    <property type="project" value="InterPro"/>
</dbReference>
<dbReference type="EMBL" id="PYYB01000002">
    <property type="protein sequence ID" value="PTL56505.1"/>
    <property type="molecule type" value="Genomic_DNA"/>
</dbReference>
<keyword evidence="7 11" id="KW-0067">ATP-binding</keyword>
<comment type="domain">
    <text evidence="11">The middle region has homology to RecA with ATPase motifs including the RadA KNRFG motif, while the C-terminus is homologous to Lon protease.</text>
</comment>
<dbReference type="GO" id="GO:0016787">
    <property type="term" value="F:hydrolase activity"/>
    <property type="evidence" value="ECO:0007669"/>
    <property type="project" value="UniProtKB-KW"/>
</dbReference>
<keyword evidence="5" id="KW-0378">Hydrolase</keyword>
<evidence type="ECO:0000256" key="10">
    <source>
        <dbReference type="ARBA" id="ARBA00023204"/>
    </source>
</evidence>
<dbReference type="PRINTS" id="PR01874">
    <property type="entry name" value="DNAREPAIRADA"/>
</dbReference>
<dbReference type="GO" id="GO:0005524">
    <property type="term" value="F:ATP binding"/>
    <property type="evidence" value="ECO:0007669"/>
    <property type="project" value="UniProtKB-UniRule"/>
</dbReference>
<keyword evidence="3 11" id="KW-0227">DNA damage</keyword>
<dbReference type="SUPFAM" id="SSF52540">
    <property type="entry name" value="P-loop containing nucleoside triphosphate hydrolases"/>
    <property type="match status" value="1"/>
</dbReference>
<keyword evidence="2 11" id="KW-0547">Nucleotide-binding</keyword>
<evidence type="ECO:0000256" key="6">
    <source>
        <dbReference type="ARBA" id="ARBA00022833"/>
    </source>
</evidence>
<keyword evidence="1 11" id="KW-0479">Metal-binding</keyword>
<evidence type="ECO:0000256" key="9">
    <source>
        <dbReference type="ARBA" id="ARBA00023125"/>
    </source>
</evidence>
<feature type="region of interest" description="Lon-protease-like" evidence="11">
    <location>
        <begin position="362"/>
        <end position="464"/>
    </location>
</feature>
<dbReference type="RefSeq" id="WP_107570224.1">
    <property type="nucleotide sequence ID" value="NZ_PYYB01000002.1"/>
</dbReference>
<dbReference type="PROSITE" id="PS50162">
    <property type="entry name" value="RECA_2"/>
    <property type="match status" value="1"/>
</dbReference>
<dbReference type="Gene3D" id="3.40.50.300">
    <property type="entry name" value="P-loop containing nucleotide triphosphate hydrolases"/>
    <property type="match status" value="1"/>
</dbReference>
<evidence type="ECO:0000256" key="12">
    <source>
        <dbReference type="NCBIfam" id="TIGR00416"/>
    </source>
</evidence>
<dbReference type="InterPro" id="IPR003593">
    <property type="entry name" value="AAA+_ATPase"/>
</dbReference>
<comment type="similarity">
    <text evidence="11 13">Belongs to the RecA family. RadA subfamily.</text>
</comment>
<dbReference type="InterPro" id="IPR020588">
    <property type="entry name" value="RecA_ATP-bd"/>
</dbReference>
<dbReference type="InterPro" id="IPR014721">
    <property type="entry name" value="Ribsml_uS5_D2-typ_fold_subgr"/>
</dbReference>
<evidence type="ECO:0000256" key="1">
    <source>
        <dbReference type="ARBA" id="ARBA00022723"/>
    </source>
</evidence>
<evidence type="ECO:0000313" key="16">
    <source>
        <dbReference type="Proteomes" id="UP000240739"/>
    </source>
</evidence>
<reference evidence="15 16" key="1">
    <citation type="submission" date="2018-03" db="EMBL/GenBank/DDBJ databases">
        <title>Aquarubrobacter algicola gen. nov., sp. nov., a novel actinobacterium isolated from shallow eutrophic lake during the end of cyanobacterial harmful algal blooms.</title>
        <authorList>
            <person name="Chun S.J."/>
        </authorList>
    </citation>
    <scope>NUCLEOTIDE SEQUENCE [LARGE SCALE GENOMIC DNA]</scope>
    <source>
        <strain evidence="15 16">Seoho-28</strain>
    </source>
</reference>
<dbReference type="HAMAP" id="MF_01498">
    <property type="entry name" value="RadA_bact"/>
    <property type="match status" value="1"/>
</dbReference>
<dbReference type="InterPro" id="IPR004504">
    <property type="entry name" value="DNA_repair_RadA"/>
</dbReference>
<dbReference type="OrthoDB" id="9803906at2"/>
<keyword evidence="4 13" id="KW-0863">Zinc-finger</keyword>
<keyword evidence="6 13" id="KW-0862">Zinc</keyword>
<dbReference type="GO" id="GO:0008270">
    <property type="term" value="F:zinc ion binding"/>
    <property type="evidence" value="ECO:0007669"/>
    <property type="project" value="UniProtKB-KW"/>
</dbReference>
<evidence type="ECO:0000313" key="15">
    <source>
        <dbReference type="EMBL" id="PTL56505.1"/>
    </source>
</evidence>
<evidence type="ECO:0000256" key="11">
    <source>
        <dbReference type="HAMAP-Rule" id="MF_01498"/>
    </source>
</evidence>
<dbReference type="InterPro" id="IPR027417">
    <property type="entry name" value="P-loop_NTPase"/>
</dbReference>
<comment type="function">
    <text evidence="13">DNA-dependent ATPase involved in processing of recombination intermediates, plays a role in repairing DNA breaks. Stimulates the branch migration of RecA-mediated strand transfer reactions, allowing the 3' invading strand to extend heteroduplex DNA faster. Binds ssDNA in the presence of ADP but not other nucleotides, has ATPase activity that is stimulated by ssDNA and various branched DNA structures, but inhibited by SSB. Does not have RecA's homology-searching function.</text>
</comment>
<evidence type="ECO:0000259" key="14">
    <source>
        <dbReference type="PROSITE" id="PS50162"/>
    </source>
</evidence>
<comment type="function">
    <text evidence="11">Plays a role in repairing double-strand DNA breaks, probably involving stabilizing or processing branched DNA or blocked replication forks.</text>
</comment>
<dbReference type="InterPro" id="IPR020568">
    <property type="entry name" value="Ribosomal_Su5_D2-typ_SF"/>
</dbReference>
<dbReference type="FunFam" id="3.40.50.300:FF:000050">
    <property type="entry name" value="DNA repair protein RadA"/>
    <property type="match status" value="1"/>
</dbReference>
<keyword evidence="8 11" id="KW-0346">Stress response</keyword>
<keyword evidence="10 11" id="KW-0234">DNA repair</keyword>
<evidence type="ECO:0000256" key="3">
    <source>
        <dbReference type="ARBA" id="ARBA00022763"/>
    </source>
</evidence>
<dbReference type="CDD" id="cd01121">
    <property type="entry name" value="RadA_SMS_N"/>
    <property type="match status" value="1"/>
</dbReference>
<evidence type="ECO:0000256" key="2">
    <source>
        <dbReference type="ARBA" id="ARBA00022741"/>
    </source>
</evidence>
<dbReference type="Gene3D" id="3.30.230.10">
    <property type="match status" value="1"/>
</dbReference>
<organism evidence="15 16">
    <name type="scientific">Paraconexibacter algicola</name>
    <dbReference type="NCBI Taxonomy" id="2133960"/>
    <lineage>
        <taxon>Bacteria</taxon>
        <taxon>Bacillati</taxon>
        <taxon>Actinomycetota</taxon>
        <taxon>Thermoleophilia</taxon>
        <taxon>Solirubrobacterales</taxon>
        <taxon>Paraconexibacteraceae</taxon>
        <taxon>Paraconexibacter</taxon>
    </lineage>
</organism>
<feature type="domain" description="RecA family profile 1" evidence="14">
    <location>
        <begin position="75"/>
        <end position="227"/>
    </location>
</feature>
<dbReference type="InterPro" id="IPR041166">
    <property type="entry name" value="Rubredoxin_2"/>
</dbReference>
<sequence>MPRTATLHVCSDCGHSEPRWMGQCPGCGAWNTLVEERPVAALTGRAGGSRSAARGAAGTAGAVAVRPLREVEQVRVARLPAGIGELDRVLGGGIVPGSLVLLGGSPGIGKSTLTNMVMGHLAAAGRRTLYVSGEESAAQIRLRAERLETEGCAALDVPVLAETDLDTVLATLVAEKPDVCVIDSVQTLHAAELSGAPGSVGQVREVASRIMAVAKGQGTAVFLVGHVTKEGALAGPRVLEHLVDCVLQFEGERERTYRTLRALKNRFGSTNETGVFEMAQGGLVEVLDPSARFVGEATRKPGSVVLAAMEGTRPLLVEVQALVSPSEIVPPRRVCNGIDRNRLALVLAVLGRHAGVGTGTADVFVNVVGGVRVDEPGADLAVALAVASAARGVTAGGEDRPLPLACFGEVGLTGELRSVGHGDRRRQEARKFGLDPVISPESAPTLRQALKAALGAPAPNLKTS</sequence>
<feature type="binding site" evidence="11">
    <location>
        <begin position="104"/>
        <end position="111"/>
    </location>
    <ligand>
        <name>ATP</name>
        <dbReference type="ChEBI" id="CHEBI:30616"/>
    </ligand>
</feature>
<feature type="short sequence motif" description="RadA KNRFG motif" evidence="11">
    <location>
        <begin position="264"/>
        <end position="268"/>
    </location>
</feature>
<accession>A0A2T4UFE3</accession>
<evidence type="ECO:0000256" key="4">
    <source>
        <dbReference type="ARBA" id="ARBA00022771"/>
    </source>
</evidence>
<protein>
    <recommendedName>
        <fullName evidence="11 12">DNA repair protein RadA</fullName>
    </recommendedName>
</protein>
<dbReference type="SUPFAM" id="SSF54211">
    <property type="entry name" value="Ribosomal protein S5 domain 2-like"/>
    <property type="match status" value="1"/>
</dbReference>
<name>A0A2T4UFE3_9ACTN</name>
<keyword evidence="9 11" id="KW-0238">DNA-binding</keyword>
<dbReference type="AlphaFoldDB" id="A0A2T4UFE3"/>